<proteinExistence type="predicted"/>
<reference evidence="2" key="1">
    <citation type="submission" date="2019-03" db="EMBL/GenBank/DDBJ databases">
        <title>WGS assembly of Setaria viridis.</title>
        <authorList>
            <person name="Huang P."/>
            <person name="Jenkins J."/>
            <person name="Grimwood J."/>
            <person name="Barry K."/>
            <person name="Healey A."/>
            <person name="Mamidi S."/>
            <person name="Sreedasyam A."/>
            <person name="Shu S."/>
            <person name="Feldman M."/>
            <person name="Wu J."/>
            <person name="Yu Y."/>
            <person name="Chen C."/>
            <person name="Johnson J."/>
            <person name="Rokhsar D."/>
            <person name="Baxter I."/>
            <person name="Schmutz J."/>
            <person name="Brutnell T."/>
            <person name="Kellogg E."/>
        </authorList>
    </citation>
    <scope>NUCLEOTIDE SEQUENCE [LARGE SCALE GENOMIC DNA]</scope>
</reference>
<evidence type="ECO:0000313" key="2">
    <source>
        <dbReference type="EMBL" id="TKV93997.1"/>
    </source>
</evidence>
<accession>A0A4U6SXZ2</accession>
<evidence type="ECO:0000313" key="3">
    <source>
        <dbReference type="Proteomes" id="UP000298652"/>
    </source>
</evidence>
<organism evidence="2 3">
    <name type="scientific">Setaria viridis</name>
    <name type="common">Green bristlegrass</name>
    <name type="synonym">Setaria italica subsp. viridis</name>
    <dbReference type="NCBI Taxonomy" id="4556"/>
    <lineage>
        <taxon>Eukaryota</taxon>
        <taxon>Viridiplantae</taxon>
        <taxon>Streptophyta</taxon>
        <taxon>Embryophyta</taxon>
        <taxon>Tracheophyta</taxon>
        <taxon>Spermatophyta</taxon>
        <taxon>Magnoliopsida</taxon>
        <taxon>Liliopsida</taxon>
        <taxon>Poales</taxon>
        <taxon>Poaceae</taxon>
        <taxon>PACMAD clade</taxon>
        <taxon>Panicoideae</taxon>
        <taxon>Panicodae</taxon>
        <taxon>Paniceae</taxon>
        <taxon>Cenchrinae</taxon>
        <taxon>Setaria</taxon>
    </lineage>
</organism>
<gene>
    <name evidence="2" type="ORF">SEVIR_9G266700v2</name>
</gene>
<name>A0A4U6SXZ2_SETVI</name>
<dbReference type="EMBL" id="CM016560">
    <property type="protein sequence ID" value="TKV93997.1"/>
    <property type="molecule type" value="Genomic_DNA"/>
</dbReference>
<dbReference type="Proteomes" id="UP000298652">
    <property type="component" value="Chromosome 9"/>
</dbReference>
<evidence type="ECO:0000256" key="1">
    <source>
        <dbReference type="SAM" id="MobiDB-lite"/>
    </source>
</evidence>
<protein>
    <submittedName>
        <fullName evidence="2">Uncharacterized protein</fullName>
    </submittedName>
</protein>
<dbReference type="Gramene" id="TKV93997">
    <property type="protein sequence ID" value="TKV93997"/>
    <property type="gene ID" value="SEVIR_9G266700v2"/>
</dbReference>
<dbReference type="AlphaFoldDB" id="A0A4U6SXZ2"/>
<keyword evidence="3" id="KW-1185">Reference proteome</keyword>
<feature type="region of interest" description="Disordered" evidence="1">
    <location>
        <begin position="1"/>
        <end position="70"/>
    </location>
</feature>
<sequence>MSPPQARMEKRRVLIKSPRGHFTTGRIASSFGSPSDGEARPHPRVFPGASRPHLEAPGGATPSASRIQAPPPLRVRIPILACAHPPPPPPCSPVPLTTASRRRPPCRWRPASGVRAAPLFLHLPVVASPVRLVVASPSSPHPHAGSIFAGDLLRDCPHLR</sequence>